<dbReference type="AlphaFoldDB" id="A0A0R3QXK6"/>
<protein>
    <submittedName>
        <fullName evidence="3">AA_permease domain-containing protein</fullName>
    </submittedName>
</protein>
<keyword evidence="2" id="KW-1133">Transmembrane helix</keyword>
<proteinExistence type="predicted"/>
<reference evidence="3" key="1">
    <citation type="submission" date="2017-02" db="UniProtKB">
        <authorList>
            <consortium name="WormBaseParasite"/>
        </authorList>
    </citation>
    <scope>IDENTIFICATION</scope>
</reference>
<feature type="transmembrane region" description="Helical" evidence="2">
    <location>
        <begin position="26"/>
        <end position="44"/>
    </location>
</feature>
<dbReference type="InterPro" id="IPR050598">
    <property type="entry name" value="AminoAcid_Transporter"/>
</dbReference>
<feature type="transmembrane region" description="Helical" evidence="2">
    <location>
        <begin position="111"/>
        <end position="130"/>
    </location>
</feature>
<dbReference type="PANTHER" id="PTHR11785">
    <property type="entry name" value="AMINO ACID TRANSPORTER"/>
    <property type="match status" value="1"/>
</dbReference>
<organism evidence="3">
    <name type="scientific">Brugia timori</name>
    <dbReference type="NCBI Taxonomy" id="42155"/>
    <lineage>
        <taxon>Eukaryota</taxon>
        <taxon>Metazoa</taxon>
        <taxon>Ecdysozoa</taxon>
        <taxon>Nematoda</taxon>
        <taxon>Chromadorea</taxon>
        <taxon>Rhabditida</taxon>
        <taxon>Spirurina</taxon>
        <taxon>Spiruromorpha</taxon>
        <taxon>Filarioidea</taxon>
        <taxon>Onchocercidae</taxon>
        <taxon>Brugia</taxon>
    </lineage>
</organism>
<dbReference type="WBParaSite" id="BTMF_0001247801-mRNA-1">
    <property type="protein sequence ID" value="BTMF_0001247801-mRNA-1"/>
    <property type="gene ID" value="BTMF_0001247801"/>
</dbReference>
<accession>A0A0R3QXK6</accession>
<keyword evidence="2" id="KW-0472">Membrane</keyword>
<dbReference type="PANTHER" id="PTHR11785:SF523">
    <property type="entry name" value="AMINO ACID TRANSPORTER PROTEIN 6"/>
    <property type="match status" value="1"/>
</dbReference>
<evidence type="ECO:0000313" key="3">
    <source>
        <dbReference type="WBParaSite" id="BTMF_0001247801-mRNA-1"/>
    </source>
</evidence>
<evidence type="ECO:0000256" key="2">
    <source>
        <dbReference type="SAM" id="Phobius"/>
    </source>
</evidence>
<keyword evidence="2" id="KW-0812">Transmembrane</keyword>
<feature type="region of interest" description="Disordered" evidence="1">
    <location>
        <begin position="179"/>
        <end position="203"/>
    </location>
</feature>
<dbReference type="Gene3D" id="1.20.1740.10">
    <property type="entry name" value="Amino acid/polyamine transporter I"/>
    <property type="match status" value="1"/>
</dbReference>
<sequence>LYVAARQGHLPTFLSCSNTEHNSPRVAIFISVTLSFLLSFTGNLSQLINCVSFCQWLQRIFTMLALLWIRFHHKSIHRDAIQNPIIMPIIFMIICATLVTTTVITDTHICSIGGSVALGGLVFYFLFFYTHLPSAVEGFKTFGCNANNKITIYTQIVFNVMPPEFSEEITRTCQVNLSPTPEASGNTDSITNSEGGNNAVQVF</sequence>
<feature type="transmembrane region" description="Helical" evidence="2">
    <location>
        <begin position="85"/>
        <end position="105"/>
    </location>
</feature>
<evidence type="ECO:0000256" key="1">
    <source>
        <dbReference type="SAM" id="MobiDB-lite"/>
    </source>
</evidence>
<dbReference type="STRING" id="42155.A0A0R3QXK6"/>
<dbReference type="GO" id="GO:0015179">
    <property type="term" value="F:L-amino acid transmembrane transporter activity"/>
    <property type="evidence" value="ECO:0007669"/>
    <property type="project" value="TreeGrafter"/>
</dbReference>
<name>A0A0R3QXK6_9BILA</name>